<accession>A0A415JCA1</accession>
<organism evidence="1 2">
    <name type="scientific">Phocaeicola plebeius</name>
    <dbReference type="NCBI Taxonomy" id="310297"/>
    <lineage>
        <taxon>Bacteria</taxon>
        <taxon>Pseudomonadati</taxon>
        <taxon>Bacteroidota</taxon>
        <taxon>Bacteroidia</taxon>
        <taxon>Bacteroidales</taxon>
        <taxon>Bacteroidaceae</taxon>
        <taxon>Phocaeicola</taxon>
    </lineage>
</organism>
<name>A0A415JCA1_9BACT</name>
<comment type="caution">
    <text evidence="1">The sequence shown here is derived from an EMBL/GenBank/DDBJ whole genome shotgun (WGS) entry which is preliminary data.</text>
</comment>
<protein>
    <submittedName>
        <fullName evidence="1">Uncharacterized protein</fullName>
    </submittedName>
</protein>
<gene>
    <name evidence="1" type="ORF">DW035_01475</name>
</gene>
<dbReference type="AlphaFoldDB" id="A0A415JCA1"/>
<dbReference type="Proteomes" id="UP000284916">
    <property type="component" value="Unassembled WGS sequence"/>
</dbReference>
<dbReference type="EMBL" id="QROI01000002">
    <property type="protein sequence ID" value="RHL18542.1"/>
    <property type="molecule type" value="Genomic_DNA"/>
</dbReference>
<evidence type="ECO:0000313" key="1">
    <source>
        <dbReference type="EMBL" id="RHL18542.1"/>
    </source>
</evidence>
<dbReference type="RefSeq" id="WP_118441047.1">
    <property type="nucleotide sequence ID" value="NZ_DBFVTB010000154.1"/>
</dbReference>
<sequence>MKIHFNNKEIDILVDTSSYRYTALQNVGTLYLYFASEEFINIPVGAYCIYKNITYYLMDPDDFKKKSSRNFEYTLVMYDIGAILGKYKCRDIVSKRLKFDYTAKPHEHLQLIVDNLNMRDSGWKVGECIEAEEKTINYNHIFCSEALPTIANTFKTEYEIDPAIKTIHLRKVEYNKGEPLPLEYGKDKGFVPGLGRSNKDGNRPVTILYVQGGEQNIDFSKYGSKELLLPKNQRLEYEGRAYVSDAEGLYIKRADTTLTDVQEDSLDCSHISPKRVGSVSNVVVSDKEKNFYDFIDNSIPDDLNFEDYVIEGNNMTVIFQSGMLAGSNKEFEVKYVHKERKFLITPQEIDGQIMPNDIYKPNLGDKYAVFGIQLPDAYICNNSTKEGASWDMFREAAKYLYENEDPKFTFKGELDSIYSKKRWLSIGGKIKLGGYILFKDPQFIPEGIKIRITSIKEYIHRPYSPIIELSNTTTGVTVSSELNKIESNEVKTDNQYKNSIQFTKRRFRDAKETISMLNDALLHFSGSISPISVQTMSLLVGDESLQFRFVNNKTNPTQVEYLVTYDSKKKVLSAPGGILQHMTIGIDTLSSGHKASEYKFWDIEKYTSPTLTETVGYYLYVKANKNGTTGSYVLSKNAIKLEGVEGYYHFLVGILNSEFEEDRSFVELFGFTEILPGRITTDRIVSSDGLNFMDFVNNAFRVGNSDSYFDWNTKGDRKLRLKGSIVQSESGDESPIGCFRGTYSSSYTYYWGDEVTYTTNNGTSTYRYVSKTPSRGNVPTNTSYWIIVAEGAKGNKGDKGDDGDPGNNGDYFEYRYAVNGSRSTPPSLSKTSRNPSGWSTTVPTVGNLQYLWFTVAKINGETNSLIQNWSTPARQTPYDGVDGRNGDTGPTMVYRGIYNGSKVYYGTSRRVDAVKYNGHYYVARVDAGNGFQNHVPTDTAYWNDFGAEFESIATNLLLAEGANIGDWFMSGGKIVSTLLDGNKVVLDASMARILIESSRSGGDYSESQYQGSKITIDANNGLIEARSKSNSRVAYMSPTGIFCNNAETQAVSAVLGYTHKAAIVGLGFGTVNKSNWNNENFLAGVYGRASNSGTAPAYGGFFQNLMAAGLFLHRKAVEESSSSVYLSETDSLVIGYSRNQQIVYLPSDGVIGRTIFFKQWWTGYMRVYPRNGNVLYDDSSQNDYYDIGEGQGAIFHFTIGYINGVKKSAWLVSRYKF</sequence>
<proteinExistence type="predicted"/>
<evidence type="ECO:0000313" key="2">
    <source>
        <dbReference type="Proteomes" id="UP000284916"/>
    </source>
</evidence>
<reference evidence="1 2" key="1">
    <citation type="submission" date="2018-08" db="EMBL/GenBank/DDBJ databases">
        <title>A genome reference for cultivated species of the human gut microbiota.</title>
        <authorList>
            <person name="Zou Y."/>
            <person name="Xue W."/>
            <person name="Luo G."/>
        </authorList>
    </citation>
    <scope>NUCLEOTIDE SEQUENCE [LARGE SCALE GENOMIC DNA]</scope>
    <source>
        <strain evidence="1 2">AF39-11</strain>
    </source>
</reference>